<dbReference type="InterPro" id="IPR011008">
    <property type="entry name" value="Dimeric_a/b-barrel"/>
</dbReference>
<name>A0A433WKZ9_9BACT</name>
<dbReference type="Gene3D" id="3.30.70.1060">
    <property type="entry name" value="Dimeric alpha+beta barrel"/>
    <property type="match status" value="1"/>
</dbReference>
<dbReference type="PANTHER" id="PTHR35174:SF3">
    <property type="entry name" value="BLL7171 PROTEIN"/>
    <property type="match status" value="1"/>
</dbReference>
<evidence type="ECO:0000313" key="2">
    <source>
        <dbReference type="EMBL" id="NSL90877.1"/>
    </source>
</evidence>
<sequence>MKEFMMLFRHIPASGVQQTPEAMQACRYRWQDWIGGIAAQDKFVSTNKLGNQGKTVSANQVITDGPYAAIKEIISGYIIVRADSLEEAVALSAGCPILDAGGHVEIRNIIRYH</sequence>
<protein>
    <submittedName>
        <fullName evidence="2">Transcription initiation protein</fullName>
    </submittedName>
</protein>
<dbReference type="PANTHER" id="PTHR35174">
    <property type="entry name" value="BLL7171 PROTEIN-RELATED"/>
    <property type="match status" value="1"/>
</dbReference>
<comment type="similarity">
    <text evidence="1">Belongs to the YciI family.</text>
</comment>
<dbReference type="InterPro" id="IPR005545">
    <property type="entry name" value="YCII"/>
</dbReference>
<proteinExistence type="inferred from homology"/>
<organism evidence="2 3">
    <name type="scientific">Chitinophaga solisilvae</name>
    <dbReference type="NCBI Taxonomy" id="1233460"/>
    <lineage>
        <taxon>Bacteria</taxon>
        <taxon>Pseudomonadati</taxon>
        <taxon>Bacteroidota</taxon>
        <taxon>Chitinophagia</taxon>
        <taxon>Chitinophagales</taxon>
        <taxon>Chitinophagaceae</taxon>
        <taxon>Chitinophaga</taxon>
    </lineage>
</organism>
<dbReference type="EMBL" id="RIAR02000001">
    <property type="protein sequence ID" value="NSL90877.1"/>
    <property type="molecule type" value="Genomic_DNA"/>
</dbReference>
<dbReference type="OrthoDB" id="7782105at2"/>
<dbReference type="AlphaFoldDB" id="A0A433WKZ9"/>
<gene>
    <name evidence="2" type="ORF">ECE50_028900</name>
</gene>
<evidence type="ECO:0000256" key="1">
    <source>
        <dbReference type="ARBA" id="ARBA00007689"/>
    </source>
</evidence>
<accession>A0A433WKZ9</accession>
<dbReference type="Pfam" id="PF03795">
    <property type="entry name" value="YCII"/>
    <property type="match status" value="1"/>
</dbReference>
<dbReference type="Proteomes" id="UP000281028">
    <property type="component" value="Unassembled WGS sequence"/>
</dbReference>
<keyword evidence="3" id="KW-1185">Reference proteome</keyword>
<reference evidence="2" key="1">
    <citation type="submission" date="2020-05" db="EMBL/GenBank/DDBJ databases">
        <title>Chitinophaga laudate sp. nov., isolated from a tropical peat swamp.</title>
        <authorList>
            <person name="Goh C.B.S."/>
            <person name="Lee M.S."/>
            <person name="Parimannan S."/>
            <person name="Pasbakhsh P."/>
            <person name="Yule C.M."/>
            <person name="Rajandas H."/>
            <person name="Loke S."/>
            <person name="Croft L."/>
            <person name="Tan J.B.L."/>
        </authorList>
    </citation>
    <scope>NUCLEOTIDE SEQUENCE</scope>
    <source>
        <strain evidence="2">Mgbs1</strain>
    </source>
</reference>
<evidence type="ECO:0000313" key="3">
    <source>
        <dbReference type="Proteomes" id="UP000281028"/>
    </source>
</evidence>
<comment type="caution">
    <text evidence="2">The sequence shown here is derived from an EMBL/GenBank/DDBJ whole genome shotgun (WGS) entry which is preliminary data.</text>
</comment>
<dbReference type="SUPFAM" id="SSF54909">
    <property type="entry name" value="Dimeric alpha+beta barrel"/>
    <property type="match status" value="1"/>
</dbReference>